<protein>
    <recommendedName>
        <fullName evidence="5">MYND-type domain-containing protein</fullName>
    </recommendedName>
</protein>
<dbReference type="Pfam" id="PF01753">
    <property type="entry name" value="zf-MYND"/>
    <property type="match status" value="1"/>
</dbReference>
<dbReference type="Gene3D" id="6.10.140.2220">
    <property type="match status" value="1"/>
</dbReference>
<keyword evidence="3" id="KW-0862">Zinc</keyword>
<dbReference type="AlphaFoldDB" id="A0A9P4P978"/>
<dbReference type="InterPro" id="IPR002893">
    <property type="entry name" value="Znf_MYND"/>
</dbReference>
<keyword evidence="7" id="KW-1185">Reference proteome</keyword>
<evidence type="ECO:0000256" key="1">
    <source>
        <dbReference type="ARBA" id="ARBA00022723"/>
    </source>
</evidence>
<dbReference type="EMBL" id="MU001508">
    <property type="protein sequence ID" value="KAF2439816.1"/>
    <property type="molecule type" value="Genomic_DNA"/>
</dbReference>
<evidence type="ECO:0000256" key="4">
    <source>
        <dbReference type="PROSITE-ProRule" id="PRU00134"/>
    </source>
</evidence>
<proteinExistence type="predicted"/>
<dbReference type="PROSITE" id="PS50865">
    <property type="entry name" value="ZF_MYND_2"/>
    <property type="match status" value="1"/>
</dbReference>
<evidence type="ECO:0000256" key="3">
    <source>
        <dbReference type="ARBA" id="ARBA00022833"/>
    </source>
</evidence>
<dbReference type="SUPFAM" id="SSF144232">
    <property type="entry name" value="HIT/MYND zinc finger-like"/>
    <property type="match status" value="1"/>
</dbReference>
<name>A0A9P4P978_9PLEO</name>
<accession>A0A9P4P978</accession>
<dbReference type="GO" id="GO:0008270">
    <property type="term" value="F:zinc ion binding"/>
    <property type="evidence" value="ECO:0007669"/>
    <property type="project" value="UniProtKB-KW"/>
</dbReference>
<evidence type="ECO:0000259" key="5">
    <source>
        <dbReference type="PROSITE" id="PS50865"/>
    </source>
</evidence>
<organism evidence="6 7">
    <name type="scientific">Karstenula rhodostoma CBS 690.94</name>
    <dbReference type="NCBI Taxonomy" id="1392251"/>
    <lineage>
        <taxon>Eukaryota</taxon>
        <taxon>Fungi</taxon>
        <taxon>Dikarya</taxon>
        <taxon>Ascomycota</taxon>
        <taxon>Pezizomycotina</taxon>
        <taxon>Dothideomycetes</taxon>
        <taxon>Pleosporomycetidae</taxon>
        <taxon>Pleosporales</taxon>
        <taxon>Massarineae</taxon>
        <taxon>Didymosphaeriaceae</taxon>
        <taxon>Karstenula</taxon>
    </lineage>
</organism>
<sequence length="166" mass="19071">CGACKKTANLVCDGCKNMTYCSSKCQEKDKPVHDILCSSFQHFQKRPGPEFYRGIYFPEQGGVPYFVWLEAEGSPWYQNLAQSTTDRLLGDGYWRTLDFDDDKRFARTFAHQLSIYHRADFLLDGSGINACLAQFVGPQLAHHWRGPFFATSRKYKDMELDYGVVE</sequence>
<evidence type="ECO:0000256" key="2">
    <source>
        <dbReference type="ARBA" id="ARBA00022771"/>
    </source>
</evidence>
<keyword evidence="1" id="KW-0479">Metal-binding</keyword>
<reference evidence="6" key="1">
    <citation type="journal article" date="2020" name="Stud. Mycol.">
        <title>101 Dothideomycetes genomes: a test case for predicting lifestyles and emergence of pathogens.</title>
        <authorList>
            <person name="Haridas S."/>
            <person name="Albert R."/>
            <person name="Binder M."/>
            <person name="Bloem J."/>
            <person name="Labutti K."/>
            <person name="Salamov A."/>
            <person name="Andreopoulos B."/>
            <person name="Baker S."/>
            <person name="Barry K."/>
            <person name="Bills G."/>
            <person name="Bluhm B."/>
            <person name="Cannon C."/>
            <person name="Castanera R."/>
            <person name="Culley D."/>
            <person name="Daum C."/>
            <person name="Ezra D."/>
            <person name="Gonzalez J."/>
            <person name="Henrissat B."/>
            <person name="Kuo A."/>
            <person name="Liang C."/>
            <person name="Lipzen A."/>
            <person name="Lutzoni F."/>
            <person name="Magnuson J."/>
            <person name="Mondo S."/>
            <person name="Nolan M."/>
            <person name="Ohm R."/>
            <person name="Pangilinan J."/>
            <person name="Park H.-J."/>
            <person name="Ramirez L."/>
            <person name="Alfaro M."/>
            <person name="Sun H."/>
            <person name="Tritt A."/>
            <person name="Yoshinaga Y."/>
            <person name="Zwiers L.-H."/>
            <person name="Turgeon B."/>
            <person name="Goodwin S."/>
            <person name="Spatafora J."/>
            <person name="Crous P."/>
            <person name="Grigoriev I."/>
        </authorList>
    </citation>
    <scope>NUCLEOTIDE SEQUENCE</scope>
    <source>
        <strain evidence="6">CBS 690.94</strain>
    </source>
</reference>
<feature type="domain" description="MYND-type" evidence="5">
    <location>
        <begin position="1"/>
        <end position="37"/>
    </location>
</feature>
<gene>
    <name evidence="6" type="ORF">P171DRAFT_329494</name>
</gene>
<dbReference type="OrthoDB" id="3692558at2759"/>
<feature type="non-terminal residue" evidence="6">
    <location>
        <position position="1"/>
    </location>
</feature>
<dbReference type="Proteomes" id="UP000799764">
    <property type="component" value="Unassembled WGS sequence"/>
</dbReference>
<evidence type="ECO:0000313" key="6">
    <source>
        <dbReference type="EMBL" id="KAF2439816.1"/>
    </source>
</evidence>
<comment type="caution">
    <text evidence="6">The sequence shown here is derived from an EMBL/GenBank/DDBJ whole genome shotgun (WGS) entry which is preliminary data.</text>
</comment>
<keyword evidence="2 4" id="KW-0863">Zinc-finger</keyword>
<feature type="non-terminal residue" evidence="6">
    <location>
        <position position="166"/>
    </location>
</feature>
<evidence type="ECO:0000313" key="7">
    <source>
        <dbReference type="Proteomes" id="UP000799764"/>
    </source>
</evidence>
<dbReference type="PROSITE" id="PS01360">
    <property type="entry name" value="ZF_MYND_1"/>
    <property type="match status" value="1"/>
</dbReference>